<dbReference type="GO" id="GO:0045944">
    <property type="term" value="P:positive regulation of transcription by RNA polymerase II"/>
    <property type="evidence" value="ECO:0007669"/>
    <property type="project" value="TreeGrafter"/>
</dbReference>
<organism evidence="3 4">
    <name type="scientific">Exophiala aquamarina CBS 119918</name>
    <dbReference type="NCBI Taxonomy" id="1182545"/>
    <lineage>
        <taxon>Eukaryota</taxon>
        <taxon>Fungi</taxon>
        <taxon>Dikarya</taxon>
        <taxon>Ascomycota</taxon>
        <taxon>Pezizomycotina</taxon>
        <taxon>Eurotiomycetes</taxon>
        <taxon>Chaetothyriomycetidae</taxon>
        <taxon>Chaetothyriales</taxon>
        <taxon>Herpotrichiellaceae</taxon>
        <taxon>Exophiala</taxon>
    </lineage>
</organism>
<dbReference type="GO" id="GO:0005634">
    <property type="term" value="C:nucleus"/>
    <property type="evidence" value="ECO:0007669"/>
    <property type="project" value="UniProtKB-SubCell"/>
</dbReference>
<comment type="caution">
    <text evidence="3">The sequence shown here is derived from an EMBL/GenBank/DDBJ whole genome shotgun (WGS) entry which is preliminary data.</text>
</comment>
<dbReference type="PANTHER" id="PTHR37534">
    <property type="entry name" value="TRANSCRIPTIONAL ACTIVATOR PROTEIN UGA3"/>
    <property type="match status" value="1"/>
</dbReference>
<reference evidence="3 4" key="1">
    <citation type="submission" date="2013-03" db="EMBL/GenBank/DDBJ databases">
        <title>The Genome Sequence of Exophiala aquamarina CBS 119918.</title>
        <authorList>
            <consortium name="The Broad Institute Genomics Platform"/>
            <person name="Cuomo C."/>
            <person name="de Hoog S."/>
            <person name="Gorbushina A."/>
            <person name="Walker B."/>
            <person name="Young S.K."/>
            <person name="Zeng Q."/>
            <person name="Gargeya S."/>
            <person name="Fitzgerald M."/>
            <person name="Haas B."/>
            <person name="Abouelleil A."/>
            <person name="Allen A.W."/>
            <person name="Alvarado L."/>
            <person name="Arachchi H.M."/>
            <person name="Berlin A.M."/>
            <person name="Chapman S.B."/>
            <person name="Gainer-Dewar J."/>
            <person name="Goldberg J."/>
            <person name="Griggs A."/>
            <person name="Gujja S."/>
            <person name="Hansen M."/>
            <person name="Howarth C."/>
            <person name="Imamovic A."/>
            <person name="Ireland A."/>
            <person name="Larimer J."/>
            <person name="McCowan C."/>
            <person name="Murphy C."/>
            <person name="Pearson M."/>
            <person name="Poon T.W."/>
            <person name="Priest M."/>
            <person name="Roberts A."/>
            <person name="Saif S."/>
            <person name="Shea T."/>
            <person name="Sisk P."/>
            <person name="Sykes S."/>
            <person name="Wortman J."/>
            <person name="Nusbaum C."/>
            <person name="Birren B."/>
        </authorList>
    </citation>
    <scope>NUCLEOTIDE SEQUENCE [LARGE SCALE GENOMIC DNA]</scope>
    <source>
        <strain evidence="3 4">CBS 119918</strain>
    </source>
</reference>
<dbReference type="STRING" id="1182545.A0A072PBY4"/>
<comment type="subcellular location">
    <subcellularLocation>
        <location evidence="1">Nucleus</location>
    </subcellularLocation>
</comment>
<dbReference type="VEuPathDB" id="FungiDB:A1O9_05552"/>
<evidence type="ECO:0000313" key="4">
    <source>
        <dbReference type="Proteomes" id="UP000027920"/>
    </source>
</evidence>
<evidence type="ECO:0000256" key="1">
    <source>
        <dbReference type="ARBA" id="ARBA00004123"/>
    </source>
</evidence>
<evidence type="ECO:0000313" key="3">
    <source>
        <dbReference type="EMBL" id="KEF57634.1"/>
    </source>
</evidence>
<accession>A0A072PBY4</accession>
<dbReference type="InterPro" id="IPR021858">
    <property type="entry name" value="Fun_TF"/>
</dbReference>
<dbReference type="EMBL" id="AMGV01000004">
    <property type="protein sequence ID" value="KEF57634.1"/>
    <property type="molecule type" value="Genomic_DNA"/>
</dbReference>
<dbReference type="Proteomes" id="UP000027920">
    <property type="component" value="Unassembled WGS sequence"/>
</dbReference>
<sequence length="413" mass="46976">MVCAVGGQELANLNGTAREENEDEEAQAQPHQSRIADHYGAALRLLATAIQKIVDTVELDYILGTLWLMVVYEQKFGDGYGSGLIIHLRGAGYLVQGRLQNLARIIDRSKPCIFDEEELEAMSPRSGPEDHWQISGFSARMIIWISFLDGGAALNGIGGVFNEFLGQAMDGLAGDEVQSLIQGFRTIHRHSHAAFRETWGASYPQAQLLEDMEIRHMFYLYGECGQLRYLLSKLAVVDWRNSPKAKAYLKRVACALNDVTVRYGDILEVASSLQLVEGCPRRRYVTNIRFVVPQYNAVLLCFFRIARRRRPLNYRQRAALRVILDLAHQAHSDVGEEGILQVAWPLFVAALETDDPVHRAWILERYQILSTQGQNYRRANEALKVAFAEQRLNERRLDFLQLVRRDDLDRFVI</sequence>
<dbReference type="GO" id="GO:0003700">
    <property type="term" value="F:DNA-binding transcription factor activity"/>
    <property type="evidence" value="ECO:0007669"/>
    <property type="project" value="TreeGrafter"/>
</dbReference>
<proteinExistence type="predicted"/>
<dbReference type="GO" id="GO:0000976">
    <property type="term" value="F:transcription cis-regulatory region binding"/>
    <property type="evidence" value="ECO:0007669"/>
    <property type="project" value="TreeGrafter"/>
</dbReference>
<dbReference type="GeneID" id="25280477"/>
<dbReference type="PANTHER" id="PTHR37534:SF49">
    <property type="entry name" value="LYSINE BIOSYNTHESIS REGULATORY PROTEIN LYS14"/>
    <property type="match status" value="1"/>
</dbReference>
<gene>
    <name evidence="3" type="ORF">A1O9_05552</name>
</gene>
<dbReference type="RefSeq" id="XP_013260224.1">
    <property type="nucleotide sequence ID" value="XM_013404770.1"/>
</dbReference>
<protein>
    <submittedName>
        <fullName evidence="3">Uncharacterized protein</fullName>
    </submittedName>
</protein>
<dbReference type="HOGENOM" id="CLU_018449_1_0_1"/>
<dbReference type="AlphaFoldDB" id="A0A072PBY4"/>
<keyword evidence="4" id="KW-1185">Reference proteome</keyword>
<dbReference type="Pfam" id="PF11951">
    <property type="entry name" value="Fungal_trans_2"/>
    <property type="match status" value="1"/>
</dbReference>
<name>A0A072PBY4_9EURO</name>
<dbReference type="OrthoDB" id="4151391at2759"/>
<evidence type="ECO:0000256" key="2">
    <source>
        <dbReference type="ARBA" id="ARBA00023242"/>
    </source>
</evidence>
<keyword evidence="2" id="KW-0539">Nucleus</keyword>